<proteinExistence type="predicted"/>
<feature type="region of interest" description="Disordered" evidence="1">
    <location>
        <begin position="1"/>
        <end position="23"/>
    </location>
</feature>
<dbReference type="EMBL" id="JAHRHJ020000006">
    <property type="protein sequence ID" value="KAH9311985.1"/>
    <property type="molecule type" value="Genomic_DNA"/>
</dbReference>
<protein>
    <submittedName>
        <fullName evidence="2">Uncharacterized protein</fullName>
    </submittedName>
</protein>
<comment type="caution">
    <text evidence="2">The sequence shown here is derived from an EMBL/GenBank/DDBJ whole genome shotgun (WGS) entry which is preliminary data.</text>
</comment>
<accession>A0AA38FYI1</accession>
<gene>
    <name evidence="2" type="ORF">KI387_027020</name>
</gene>
<evidence type="ECO:0000313" key="2">
    <source>
        <dbReference type="EMBL" id="KAH9311985.1"/>
    </source>
</evidence>
<feature type="non-terminal residue" evidence="2">
    <location>
        <position position="1"/>
    </location>
</feature>
<sequence>ILNHLFDPQYNESSNEGENEYMTSLNEKSVEETKYPQLGLEILTQANEMQDRCEASCAPMFDDVTEKTDECDVFLNVMVDEIECE</sequence>
<organism evidence="2 3">
    <name type="scientific">Taxus chinensis</name>
    <name type="common">Chinese yew</name>
    <name type="synonym">Taxus wallichiana var. chinensis</name>
    <dbReference type="NCBI Taxonomy" id="29808"/>
    <lineage>
        <taxon>Eukaryota</taxon>
        <taxon>Viridiplantae</taxon>
        <taxon>Streptophyta</taxon>
        <taxon>Embryophyta</taxon>
        <taxon>Tracheophyta</taxon>
        <taxon>Spermatophyta</taxon>
        <taxon>Pinopsida</taxon>
        <taxon>Pinidae</taxon>
        <taxon>Conifers II</taxon>
        <taxon>Cupressales</taxon>
        <taxon>Taxaceae</taxon>
        <taxon>Taxus</taxon>
    </lineage>
</organism>
<evidence type="ECO:0000313" key="3">
    <source>
        <dbReference type="Proteomes" id="UP000824469"/>
    </source>
</evidence>
<evidence type="ECO:0000256" key="1">
    <source>
        <dbReference type="SAM" id="MobiDB-lite"/>
    </source>
</evidence>
<dbReference type="AlphaFoldDB" id="A0AA38FYI1"/>
<feature type="non-terminal residue" evidence="2">
    <location>
        <position position="85"/>
    </location>
</feature>
<dbReference type="Proteomes" id="UP000824469">
    <property type="component" value="Unassembled WGS sequence"/>
</dbReference>
<reference evidence="2 3" key="1">
    <citation type="journal article" date="2021" name="Nat. Plants">
        <title>The Taxus genome provides insights into paclitaxel biosynthesis.</title>
        <authorList>
            <person name="Xiong X."/>
            <person name="Gou J."/>
            <person name="Liao Q."/>
            <person name="Li Y."/>
            <person name="Zhou Q."/>
            <person name="Bi G."/>
            <person name="Li C."/>
            <person name="Du R."/>
            <person name="Wang X."/>
            <person name="Sun T."/>
            <person name="Guo L."/>
            <person name="Liang H."/>
            <person name="Lu P."/>
            <person name="Wu Y."/>
            <person name="Zhang Z."/>
            <person name="Ro D.K."/>
            <person name="Shang Y."/>
            <person name="Huang S."/>
            <person name="Yan J."/>
        </authorList>
    </citation>
    <scope>NUCLEOTIDE SEQUENCE [LARGE SCALE GENOMIC DNA]</scope>
    <source>
        <strain evidence="2">Ta-2019</strain>
    </source>
</reference>
<name>A0AA38FYI1_TAXCH</name>
<keyword evidence="3" id="KW-1185">Reference proteome</keyword>